<gene>
    <name evidence="6" type="ORF">Adu01nite_81150</name>
</gene>
<dbReference type="Gene3D" id="1.10.357.10">
    <property type="entry name" value="Tetracycline Repressor, domain 2"/>
    <property type="match status" value="1"/>
</dbReference>
<organism evidence="6 7">
    <name type="scientific">Paractinoplanes durhamensis</name>
    <dbReference type="NCBI Taxonomy" id="113563"/>
    <lineage>
        <taxon>Bacteria</taxon>
        <taxon>Bacillati</taxon>
        <taxon>Actinomycetota</taxon>
        <taxon>Actinomycetes</taxon>
        <taxon>Micromonosporales</taxon>
        <taxon>Micromonosporaceae</taxon>
        <taxon>Paractinoplanes</taxon>
    </lineage>
</organism>
<dbReference type="PANTHER" id="PTHR30055">
    <property type="entry name" value="HTH-TYPE TRANSCRIPTIONAL REGULATOR RUTR"/>
    <property type="match status" value="1"/>
</dbReference>
<evidence type="ECO:0000313" key="6">
    <source>
        <dbReference type="EMBL" id="GIE06765.1"/>
    </source>
</evidence>
<sequence>MSLWERLDRPGDPAHQARPALTVQRIATVAVGIADTNGLGAITMRRLAKDLGVAPMAAYRHVEGKDDVLELMVDHVYGEVKLPAATDWRTTMRALACGVRALVLEHPWLTQLPATRAVFELTPARMALAERALAALRGAGIDADTSMSIFRTVTAYVHGATSNELGLRQLMADQGWTDGAESRTGLASRMTWLLNTGRYPTFERYIREAAHKDDPQWQFDVGLDALLDGIATRISRPRRS</sequence>
<keyword evidence="7" id="KW-1185">Reference proteome</keyword>
<dbReference type="InterPro" id="IPR009057">
    <property type="entry name" value="Homeodomain-like_sf"/>
</dbReference>
<dbReference type="InterPro" id="IPR001647">
    <property type="entry name" value="HTH_TetR"/>
</dbReference>
<dbReference type="EMBL" id="BOML01000067">
    <property type="protein sequence ID" value="GIE06765.1"/>
    <property type="molecule type" value="Genomic_DNA"/>
</dbReference>
<dbReference type="Proteomes" id="UP000637628">
    <property type="component" value="Unassembled WGS sequence"/>
</dbReference>
<accession>A0ABQ3ZAB7</accession>
<evidence type="ECO:0000256" key="3">
    <source>
        <dbReference type="ARBA" id="ARBA00023163"/>
    </source>
</evidence>
<name>A0ABQ3ZAB7_9ACTN</name>
<proteinExistence type="predicted"/>
<keyword evidence="2 4" id="KW-0238">DNA-binding</keyword>
<feature type="DNA-binding region" description="H-T-H motif" evidence="4">
    <location>
        <begin position="43"/>
        <end position="62"/>
    </location>
</feature>
<dbReference type="PROSITE" id="PS50977">
    <property type="entry name" value="HTH_TETR_2"/>
    <property type="match status" value="1"/>
</dbReference>
<keyword evidence="1" id="KW-0805">Transcription regulation</keyword>
<evidence type="ECO:0000256" key="1">
    <source>
        <dbReference type="ARBA" id="ARBA00023015"/>
    </source>
</evidence>
<dbReference type="SUPFAM" id="SSF48498">
    <property type="entry name" value="Tetracyclin repressor-like, C-terminal domain"/>
    <property type="match status" value="1"/>
</dbReference>
<evidence type="ECO:0000256" key="4">
    <source>
        <dbReference type="PROSITE-ProRule" id="PRU00335"/>
    </source>
</evidence>
<reference evidence="6 7" key="1">
    <citation type="submission" date="2021-01" db="EMBL/GenBank/DDBJ databases">
        <title>Whole genome shotgun sequence of Actinoplanes durhamensis NBRC 14914.</title>
        <authorList>
            <person name="Komaki H."/>
            <person name="Tamura T."/>
        </authorList>
    </citation>
    <scope>NUCLEOTIDE SEQUENCE [LARGE SCALE GENOMIC DNA]</scope>
    <source>
        <strain evidence="6 7">NBRC 14914</strain>
    </source>
</reference>
<dbReference type="Gene3D" id="1.10.10.60">
    <property type="entry name" value="Homeodomain-like"/>
    <property type="match status" value="1"/>
</dbReference>
<dbReference type="InterPro" id="IPR004111">
    <property type="entry name" value="Repressor_TetR_C"/>
</dbReference>
<evidence type="ECO:0000256" key="2">
    <source>
        <dbReference type="ARBA" id="ARBA00023125"/>
    </source>
</evidence>
<feature type="domain" description="HTH tetR-type" evidence="5">
    <location>
        <begin position="20"/>
        <end position="80"/>
    </location>
</feature>
<dbReference type="Pfam" id="PF02909">
    <property type="entry name" value="TetR_C_1"/>
    <property type="match status" value="1"/>
</dbReference>
<keyword evidence="3" id="KW-0804">Transcription</keyword>
<comment type="caution">
    <text evidence="6">The sequence shown here is derived from an EMBL/GenBank/DDBJ whole genome shotgun (WGS) entry which is preliminary data.</text>
</comment>
<dbReference type="InterPro" id="IPR050109">
    <property type="entry name" value="HTH-type_TetR-like_transc_reg"/>
</dbReference>
<evidence type="ECO:0000259" key="5">
    <source>
        <dbReference type="PROSITE" id="PS50977"/>
    </source>
</evidence>
<dbReference type="InterPro" id="IPR036271">
    <property type="entry name" value="Tet_transcr_reg_TetR-rel_C_sf"/>
</dbReference>
<dbReference type="SUPFAM" id="SSF46689">
    <property type="entry name" value="Homeodomain-like"/>
    <property type="match status" value="1"/>
</dbReference>
<dbReference type="PANTHER" id="PTHR30055:SF151">
    <property type="entry name" value="TRANSCRIPTIONAL REGULATORY PROTEIN"/>
    <property type="match status" value="1"/>
</dbReference>
<protein>
    <recommendedName>
        <fullName evidence="5">HTH tetR-type domain-containing protein</fullName>
    </recommendedName>
</protein>
<evidence type="ECO:0000313" key="7">
    <source>
        <dbReference type="Proteomes" id="UP000637628"/>
    </source>
</evidence>
<dbReference type="RefSeq" id="WP_203734624.1">
    <property type="nucleotide sequence ID" value="NZ_BAAATX010000019.1"/>
</dbReference>